<name>A0A6A6BU63_ZASCE</name>
<evidence type="ECO:0000256" key="1">
    <source>
        <dbReference type="ARBA" id="ARBA00023242"/>
    </source>
</evidence>
<dbReference type="Gene3D" id="4.10.240.10">
    <property type="entry name" value="Zn(2)-C6 fungal-type DNA-binding domain"/>
    <property type="match status" value="1"/>
</dbReference>
<keyword evidence="5" id="KW-1185">Reference proteome</keyword>
<dbReference type="InterPro" id="IPR021858">
    <property type="entry name" value="Fun_TF"/>
</dbReference>
<feature type="region of interest" description="Disordered" evidence="2">
    <location>
        <begin position="60"/>
        <end position="85"/>
    </location>
</feature>
<reference evidence="4" key="1">
    <citation type="journal article" date="2020" name="Stud. Mycol.">
        <title>101 Dothideomycetes genomes: a test case for predicting lifestyles and emergence of pathogens.</title>
        <authorList>
            <person name="Haridas S."/>
            <person name="Albert R."/>
            <person name="Binder M."/>
            <person name="Bloem J."/>
            <person name="Labutti K."/>
            <person name="Salamov A."/>
            <person name="Andreopoulos B."/>
            <person name="Baker S."/>
            <person name="Barry K."/>
            <person name="Bills G."/>
            <person name="Bluhm B."/>
            <person name="Cannon C."/>
            <person name="Castanera R."/>
            <person name="Culley D."/>
            <person name="Daum C."/>
            <person name="Ezra D."/>
            <person name="Gonzalez J."/>
            <person name="Henrissat B."/>
            <person name="Kuo A."/>
            <person name="Liang C."/>
            <person name="Lipzen A."/>
            <person name="Lutzoni F."/>
            <person name="Magnuson J."/>
            <person name="Mondo S."/>
            <person name="Nolan M."/>
            <person name="Ohm R."/>
            <person name="Pangilinan J."/>
            <person name="Park H.-J."/>
            <person name="Ramirez L."/>
            <person name="Alfaro M."/>
            <person name="Sun H."/>
            <person name="Tritt A."/>
            <person name="Yoshinaga Y."/>
            <person name="Zwiers L.-H."/>
            <person name="Turgeon B."/>
            <person name="Goodwin S."/>
            <person name="Spatafora J."/>
            <person name="Crous P."/>
            <person name="Grigoriev I."/>
        </authorList>
    </citation>
    <scope>NUCLEOTIDE SEQUENCE</scope>
    <source>
        <strain evidence="4">ATCC 36951</strain>
    </source>
</reference>
<dbReference type="SMART" id="SM00066">
    <property type="entry name" value="GAL4"/>
    <property type="match status" value="1"/>
</dbReference>
<sequence length="518" mass="57766">CGRPSKGCHACRRRKTKCDAAPNGCTQCKNAGRTCPGYRSQIDMMFRDQSEKLAKIAKTNQRAVHSSNDRDSTPEAVQVADFPGSGPTATLSEPVEETATCFFMVNFAGGMTVPGVDGIVFAGHETTKPQTWPYPTETLDDILKTSLEATSLACLANHARQQRLNDMAQSHYVKAINLTNQALSNDGAKKDSVLLSVNLLALFETISGLSKRSMKATADHVRGAAALLQLRGMGQFESSLGRQAFLHTAHNLLMSCLQWNIRLPEHIIRMTEDFLKETRQPARRARLFMAMLDFTQFRYDVRRGGRVTGLQDIVKGALQIDAAFSDFCDHPDEMAQYDEFTDNSLRSDLVHDGHYHVYRQVEEARVWNHVRIFRITIHQLICESLLASATLSKPEYEPQFQQSTIICKNLSADLVASIPQQLGLVNNTVTWRHSDDDLSNLFAGSTPRPHLCGYPLLWPLWIAAAVPTATHGTRAYCTGILDLIGSQMGIKHALVLARLLREMKNFTVAIWTDDRIDF</sequence>
<dbReference type="GO" id="GO:0008270">
    <property type="term" value="F:zinc ion binding"/>
    <property type="evidence" value="ECO:0007669"/>
    <property type="project" value="InterPro"/>
</dbReference>
<dbReference type="GeneID" id="54564181"/>
<dbReference type="Pfam" id="PF00172">
    <property type="entry name" value="Zn_clus"/>
    <property type="match status" value="1"/>
</dbReference>
<dbReference type="GO" id="GO:0000981">
    <property type="term" value="F:DNA-binding transcription factor activity, RNA polymerase II-specific"/>
    <property type="evidence" value="ECO:0007669"/>
    <property type="project" value="InterPro"/>
</dbReference>
<dbReference type="CDD" id="cd00067">
    <property type="entry name" value="GAL4"/>
    <property type="match status" value="1"/>
</dbReference>
<dbReference type="EMBL" id="ML993702">
    <property type="protein sequence ID" value="KAF2158311.1"/>
    <property type="molecule type" value="Genomic_DNA"/>
</dbReference>
<dbReference type="OrthoDB" id="5429770at2759"/>
<evidence type="ECO:0000313" key="4">
    <source>
        <dbReference type="EMBL" id="KAF2158311.1"/>
    </source>
</evidence>
<gene>
    <name evidence="4" type="ORF">M409DRAFT_38346</name>
</gene>
<dbReference type="AlphaFoldDB" id="A0A6A6BU63"/>
<dbReference type="PANTHER" id="PTHR38791">
    <property type="entry name" value="ZN(II)2CYS6 TRANSCRIPTION FACTOR (EUROFUNG)-RELATED-RELATED"/>
    <property type="match status" value="1"/>
</dbReference>
<proteinExistence type="predicted"/>
<dbReference type="Proteomes" id="UP000799537">
    <property type="component" value="Unassembled WGS sequence"/>
</dbReference>
<dbReference type="PROSITE" id="PS50048">
    <property type="entry name" value="ZN2_CY6_FUNGAL_2"/>
    <property type="match status" value="1"/>
</dbReference>
<dbReference type="InterPro" id="IPR036864">
    <property type="entry name" value="Zn2-C6_fun-type_DNA-bd_sf"/>
</dbReference>
<organism evidence="4 5">
    <name type="scientific">Zasmidium cellare ATCC 36951</name>
    <dbReference type="NCBI Taxonomy" id="1080233"/>
    <lineage>
        <taxon>Eukaryota</taxon>
        <taxon>Fungi</taxon>
        <taxon>Dikarya</taxon>
        <taxon>Ascomycota</taxon>
        <taxon>Pezizomycotina</taxon>
        <taxon>Dothideomycetes</taxon>
        <taxon>Dothideomycetidae</taxon>
        <taxon>Mycosphaerellales</taxon>
        <taxon>Mycosphaerellaceae</taxon>
        <taxon>Zasmidium</taxon>
    </lineage>
</organism>
<dbReference type="SUPFAM" id="SSF57701">
    <property type="entry name" value="Zn2/Cys6 DNA-binding domain"/>
    <property type="match status" value="1"/>
</dbReference>
<accession>A0A6A6BU63</accession>
<dbReference type="InterPro" id="IPR053175">
    <property type="entry name" value="DHMBA_Reg_Transcription_Factor"/>
</dbReference>
<dbReference type="InterPro" id="IPR001138">
    <property type="entry name" value="Zn2Cys6_DnaBD"/>
</dbReference>
<keyword evidence="1" id="KW-0539">Nucleus</keyword>
<dbReference type="Pfam" id="PF11951">
    <property type="entry name" value="Fungal_trans_2"/>
    <property type="match status" value="1"/>
</dbReference>
<feature type="non-terminal residue" evidence="4">
    <location>
        <position position="1"/>
    </location>
</feature>
<feature type="domain" description="Zn(2)-C6 fungal-type" evidence="3">
    <location>
        <begin position="7"/>
        <end position="35"/>
    </location>
</feature>
<evidence type="ECO:0000313" key="5">
    <source>
        <dbReference type="Proteomes" id="UP000799537"/>
    </source>
</evidence>
<evidence type="ECO:0000256" key="2">
    <source>
        <dbReference type="SAM" id="MobiDB-lite"/>
    </source>
</evidence>
<evidence type="ECO:0000259" key="3">
    <source>
        <dbReference type="PROSITE" id="PS50048"/>
    </source>
</evidence>
<dbReference type="RefSeq" id="XP_033659200.1">
    <property type="nucleotide sequence ID" value="XM_033810909.1"/>
</dbReference>
<protein>
    <recommendedName>
        <fullName evidence="3">Zn(2)-C6 fungal-type domain-containing protein</fullName>
    </recommendedName>
</protein>
<dbReference type="PROSITE" id="PS00463">
    <property type="entry name" value="ZN2_CY6_FUNGAL_1"/>
    <property type="match status" value="1"/>
</dbReference>